<comment type="similarity">
    <text evidence="3">Belongs to the TTC4 family.</text>
</comment>
<dbReference type="CDD" id="cd21377">
    <property type="entry name" value="CTWD_Cns1-like"/>
    <property type="match status" value="1"/>
</dbReference>
<dbReference type="STRING" id="282301.A0A267H1N1"/>
<comment type="caution">
    <text evidence="5">The sequence shown here is derived from an EMBL/GenBank/DDBJ whole genome shotgun (WGS) entry which is preliminary data.</text>
</comment>
<dbReference type="GO" id="GO:0051879">
    <property type="term" value="F:Hsp90 protein binding"/>
    <property type="evidence" value="ECO:0007669"/>
    <property type="project" value="InterPro"/>
</dbReference>
<dbReference type="InterPro" id="IPR044059">
    <property type="entry name" value="Csn1/TTC4_wheel"/>
</dbReference>
<feature type="non-terminal residue" evidence="5">
    <location>
        <position position="1"/>
    </location>
</feature>
<evidence type="ECO:0000256" key="3">
    <source>
        <dbReference type="ARBA" id="ARBA00023602"/>
    </source>
</evidence>
<dbReference type="GO" id="GO:0005634">
    <property type="term" value="C:nucleus"/>
    <property type="evidence" value="ECO:0007669"/>
    <property type="project" value="TreeGrafter"/>
</dbReference>
<dbReference type="Gene3D" id="1.25.40.10">
    <property type="entry name" value="Tetratricopeptide repeat domain"/>
    <property type="match status" value="1"/>
</dbReference>
<sequence length="329" mass="36279">PSKPLPVDIEALQALKFESEDPDESARSYKEEGNYHFKRREFQSAKENYTEGLKSGCKDSEMLAVLYTNRAAADFHLKNYGSCYKDCAKAKQLKPDHYRAHERGARALLSLERHADCAAWCDEALSRWVADPELLRLSSQARAVAEASAAKARREAAVGRRAERQLAGVAAALARRGVQIRPGTGRLEMPDDAKVEFAAGDADGNGVLRYPVLLLYPEFGQTDFLRGVDETASLAEVAATVFDPSQPPAAWNSAKAYNPDSALFYLDCSSTSDSAATSKAKPETLDKRLTLAQVLKRPEAALTGSVLLLTVLRAGPYHDRWLKEWWDSQ</sequence>
<dbReference type="GO" id="GO:0030544">
    <property type="term" value="F:Hsp70 protein binding"/>
    <property type="evidence" value="ECO:0007669"/>
    <property type="project" value="TreeGrafter"/>
</dbReference>
<evidence type="ECO:0000256" key="2">
    <source>
        <dbReference type="ARBA" id="ARBA00022803"/>
    </source>
</evidence>
<keyword evidence="6" id="KW-1185">Reference proteome</keyword>
<evidence type="ECO:0000313" key="6">
    <source>
        <dbReference type="Proteomes" id="UP000215902"/>
    </source>
</evidence>
<dbReference type="EMBL" id="NIVC01000083">
    <property type="protein sequence ID" value="PAA91594.1"/>
    <property type="molecule type" value="Genomic_DNA"/>
</dbReference>
<dbReference type="InterPro" id="IPR011990">
    <property type="entry name" value="TPR-like_helical_dom_sf"/>
</dbReference>
<dbReference type="SMART" id="SM00028">
    <property type="entry name" value="TPR"/>
    <property type="match status" value="3"/>
</dbReference>
<accession>A0A267H1N1</accession>
<dbReference type="GO" id="GO:0005829">
    <property type="term" value="C:cytosol"/>
    <property type="evidence" value="ECO:0007669"/>
    <property type="project" value="TreeGrafter"/>
</dbReference>
<evidence type="ECO:0000259" key="4">
    <source>
        <dbReference type="Pfam" id="PF18972"/>
    </source>
</evidence>
<dbReference type="PANTHER" id="PTHR46035">
    <property type="entry name" value="TETRATRICOPEPTIDE REPEAT PROTEIN 4"/>
    <property type="match status" value="1"/>
</dbReference>
<keyword evidence="1" id="KW-0677">Repeat</keyword>
<keyword evidence="2" id="KW-0802">TPR repeat</keyword>
<dbReference type="GO" id="GO:0006457">
    <property type="term" value="P:protein folding"/>
    <property type="evidence" value="ECO:0007669"/>
    <property type="project" value="TreeGrafter"/>
</dbReference>
<dbReference type="OrthoDB" id="420195at2759"/>
<dbReference type="InterPro" id="IPR019734">
    <property type="entry name" value="TPR_rpt"/>
</dbReference>
<dbReference type="Pfam" id="PF18972">
    <property type="entry name" value="Wheel"/>
    <property type="match status" value="1"/>
</dbReference>
<dbReference type="Proteomes" id="UP000215902">
    <property type="component" value="Unassembled WGS sequence"/>
</dbReference>
<protein>
    <recommendedName>
        <fullName evidence="4">Cns1/TTC4 wheel domain-containing protein</fullName>
    </recommendedName>
</protein>
<feature type="domain" description="Cns1/TTC4 wheel" evidence="4">
    <location>
        <begin position="205"/>
        <end position="325"/>
    </location>
</feature>
<gene>
    <name evidence="5" type="ORF">BOX15_Mlig020912g3</name>
</gene>
<evidence type="ECO:0000313" key="5">
    <source>
        <dbReference type="EMBL" id="PAA91594.1"/>
    </source>
</evidence>
<dbReference type="SUPFAM" id="SSF48452">
    <property type="entry name" value="TPR-like"/>
    <property type="match status" value="1"/>
</dbReference>
<organism evidence="5 6">
    <name type="scientific">Macrostomum lignano</name>
    <dbReference type="NCBI Taxonomy" id="282301"/>
    <lineage>
        <taxon>Eukaryota</taxon>
        <taxon>Metazoa</taxon>
        <taxon>Spiralia</taxon>
        <taxon>Lophotrochozoa</taxon>
        <taxon>Platyhelminthes</taxon>
        <taxon>Rhabditophora</taxon>
        <taxon>Macrostomorpha</taxon>
        <taxon>Macrostomida</taxon>
        <taxon>Macrostomidae</taxon>
        <taxon>Macrostomum</taxon>
    </lineage>
</organism>
<dbReference type="AlphaFoldDB" id="A0A267H1N1"/>
<dbReference type="PANTHER" id="PTHR46035:SF1">
    <property type="entry name" value="TETRATRICOPEPTIDE REPEAT PROTEIN 4"/>
    <property type="match status" value="1"/>
</dbReference>
<name>A0A267H1N1_9PLAT</name>
<proteinExistence type="inferred from homology"/>
<evidence type="ECO:0000256" key="1">
    <source>
        <dbReference type="ARBA" id="ARBA00022737"/>
    </source>
</evidence>
<reference evidence="5 6" key="1">
    <citation type="submission" date="2017-06" db="EMBL/GenBank/DDBJ databases">
        <title>A platform for efficient transgenesis in Macrostomum lignano, a flatworm model organism for stem cell research.</title>
        <authorList>
            <person name="Berezikov E."/>
        </authorList>
    </citation>
    <scope>NUCLEOTIDE SEQUENCE [LARGE SCALE GENOMIC DNA]</scope>
    <source>
        <strain evidence="5">DV1</strain>
        <tissue evidence="5">Whole organism</tissue>
    </source>
</reference>